<dbReference type="GO" id="GO:0000166">
    <property type="term" value="F:nucleotide binding"/>
    <property type="evidence" value="ECO:0007669"/>
    <property type="project" value="UniProtKB-KW"/>
</dbReference>
<dbReference type="EMBL" id="AWEY01000032">
    <property type="protein sequence ID" value="ERK39016.1"/>
    <property type="molecule type" value="Genomic_DNA"/>
</dbReference>
<evidence type="ECO:0000256" key="1">
    <source>
        <dbReference type="ARBA" id="ARBA00000815"/>
    </source>
</evidence>
<organism evidence="7 8">
    <name type="scientific">Segatella baroniae F0067</name>
    <dbReference type="NCBI Taxonomy" id="1115809"/>
    <lineage>
        <taxon>Bacteria</taxon>
        <taxon>Pseudomonadati</taxon>
        <taxon>Bacteroidota</taxon>
        <taxon>Bacteroidia</taxon>
        <taxon>Bacteroidales</taxon>
        <taxon>Prevotellaceae</taxon>
        <taxon>Segatella</taxon>
    </lineage>
</organism>
<sequence length="256" mass="28812">MNINRPLILISNDDGYHANGIKFLVSFLKEKADLIVCAPESARSGFSCAFSATTPLRLKRRHNMGEVEVWSCNGTPVDCVKLALSELCGDRKPDLILGGINHGDNSTVNNHYSGTMGVAMEGCMKYIPSVAFSSCDYDTEADYSYLRDDVCKIVDRVLAEGLPKGICLNVNFPARPPFKGVKVCRMTFGRWVNEVVKERHPRGYDYFWMLGHFHNDEPEATDSDQWALNHGYIAITPTKMDVTAYEFMDHLNDWKL</sequence>
<dbReference type="Pfam" id="PF01975">
    <property type="entry name" value="SurE"/>
    <property type="match status" value="1"/>
</dbReference>
<feature type="binding site" evidence="5">
    <location>
        <position position="44"/>
    </location>
    <ligand>
        <name>a divalent metal cation</name>
        <dbReference type="ChEBI" id="CHEBI:60240"/>
    </ligand>
</feature>
<feature type="domain" description="Survival protein SurE-like phosphatase/nucleotidase" evidence="6">
    <location>
        <begin position="8"/>
        <end position="191"/>
    </location>
</feature>
<evidence type="ECO:0000256" key="2">
    <source>
        <dbReference type="ARBA" id="ARBA00011062"/>
    </source>
</evidence>
<feature type="binding site" evidence="5">
    <location>
        <position position="14"/>
    </location>
    <ligand>
        <name>a divalent metal cation</name>
        <dbReference type="ChEBI" id="CHEBI:60240"/>
    </ligand>
</feature>
<dbReference type="SUPFAM" id="SSF64167">
    <property type="entry name" value="SurE-like"/>
    <property type="match status" value="1"/>
</dbReference>
<dbReference type="PATRIC" id="fig|1115809.3.peg.1726"/>
<dbReference type="RefSeq" id="WP_021590151.1">
    <property type="nucleotide sequence ID" value="NZ_AWEY01000032.1"/>
</dbReference>
<gene>
    <name evidence="5 7" type="primary">surE</name>
    <name evidence="7" type="ORF">HMPREF9135_0715</name>
</gene>
<dbReference type="PANTHER" id="PTHR30457">
    <property type="entry name" value="5'-NUCLEOTIDASE SURE"/>
    <property type="match status" value="1"/>
</dbReference>
<dbReference type="InterPro" id="IPR002828">
    <property type="entry name" value="SurE-like_Pase/nucleotidase"/>
</dbReference>
<evidence type="ECO:0000256" key="3">
    <source>
        <dbReference type="ARBA" id="ARBA00022723"/>
    </source>
</evidence>
<dbReference type="AlphaFoldDB" id="U2P4E3"/>
<dbReference type="Proteomes" id="UP000016648">
    <property type="component" value="Unassembled WGS sequence"/>
</dbReference>
<comment type="cofactor">
    <cofactor evidence="5">
        <name>a divalent metal cation</name>
        <dbReference type="ChEBI" id="CHEBI:60240"/>
    </cofactor>
    <text evidence="5">Binds 1 divalent metal cation per subunit.</text>
</comment>
<reference evidence="7 8" key="1">
    <citation type="submission" date="2013-08" db="EMBL/GenBank/DDBJ databases">
        <authorList>
            <person name="Durkin A.S."/>
            <person name="Haft D.R."/>
            <person name="McCorrison J."/>
            <person name="Torralba M."/>
            <person name="Gillis M."/>
            <person name="Haft D.H."/>
            <person name="Methe B."/>
            <person name="Sutton G."/>
            <person name="Nelson K.E."/>
        </authorList>
    </citation>
    <scope>NUCLEOTIDE SEQUENCE [LARGE SCALE GENOMIC DNA]</scope>
    <source>
        <strain evidence="7 8">F0067</strain>
    </source>
</reference>
<accession>U2P4E3</accession>
<dbReference type="NCBIfam" id="NF001492">
    <property type="entry name" value="PRK00346.2-2"/>
    <property type="match status" value="1"/>
</dbReference>
<keyword evidence="8" id="KW-1185">Reference proteome</keyword>
<proteinExistence type="inferred from homology"/>
<dbReference type="HAMAP" id="MF_00060">
    <property type="entry name" value="SurE"/>
    <property type="match status" value="1"/>
</dbReference>
<evidence type="ECO:0000256" key="5">
    <source>
        <dbReference type="HAMAP-Rule" id="MF_00060"/>
    </source>
</evidence>
<comment type="catalytic activity">
    <reaction evidence="1 5">
        <text>a ribonucleoside 5'-phosphate + H2O = a ribonucleoside + phosphate</text>
        <dbReference type="Rhea" id="RHEA:12484"/>
        <dbReference type="ChEBI" id="CHEBI:15377"/>
        <dbReference type="ChEBI" id="CHEBI:18254"/>
        <dbReference type="ChEBI" id="CHEBI:43474"/>
        <dbReference type="ChEBI" id="CHEBI:58043"/>
        <dbReference type="EC" id="3.1.3.5"/>
    </reaction>
</comment>
<dbReference type="EC" id="3.1.3.5" evidence="5"/>
<feature type="binding site" evidence="5">
    <location>
        <position position="101"/>
    </location>
    <ligand>
        <name>a divalent metal cation</name>
        <dbReference type="ChEBI" id="CHEBI:60240"/>
    </ligand>
</feature>
<comment type="similarity">
    <text evidence="2 5">Belongs to the SurE nucleotidase family.</text>
</comment>
<dbReference type="InterPro" id="IPR030048">
    <property type="entry name" value="SurE"/>
</dbReference>
<dbReference type="Gene3D" id="3.40.1210.10">
    <property type="entry name" value="Survival protein SurE-like phosphatase/nucleotidase"/>
    <property type="match status" value="1"/>
</dbReference>
<evidence type="ECO:0000259" key="6">
    <source>
        <dbReference type="Pfam" id="PF01975"/>
    </source>
</evidence>
<dbReference type="GO" id="GO:0008253">
    <property type="term" value="F:5'-nucleotidase activity"/>
    <property type="evidence" value="ECO:0007669"/>
    <property type="project" value="UniProtKB-UniRule"/>
</dbReference>
<name>U2P4E3_9BACT</name>
<evidence type="ECO:0000313" key="8">
    <source>
        <dbReference type="Proteomes" id="UP000016648"/>
    </source>
</evidence>
<keyword evidence="3 5" id="KW-0479">Metal-binding</keyword>
<protein>
    <recommendedName>
        <fullName evidence="5">5'-nucleotidase SurE</fullName>
        <ecNumber evidence="5">3.1.3.5</ecNumber>
    </recommendedName>
    <alternativeName>
        <fullName evidence="5">Nucleoside 5'-monophosphate phosphohydrolase</fullName>
    </alternativeName>
</protein>
<comment type="subcellular location">
    <subcellularLocation>
        <location evidence="5">Cytoplasm</location>
    </subcellularLocation>
</comment>
<keyword evidence="4 5" id="KW-0378">Hydrolase</keyword>
<comment type="caution">
    <text evidence="7">The sequence shown here is derived from an EMBL/GenBank/DDBJ whole genome shotgun (WGS) entry which is preliminary data.</text>
</comment>
<keyword evidence="5" id="KW-0547">Nucleotide-binding</keyword>
<dbReference type="GO" id="GO:0046872">
    <property type="term" value="F:metal ion binding"/>
    <property type="evidence" value="ECO:0007669"/>
    <property type="project" value="UniProtKB-UniRule"/>
</dbReference>
<dbReference type="PANTHER" id="PTHR30457:SF0">
    <property type="entry name" value="PHOSPHATASE, PUTATIVE (AFU_ORTHOLOGUE AFUA_4G01070)-RELATED"/>
    <property type="match status" value="1"/>
</dbReference>
<feature type="binding site" evidence="5">
    <location>
        <position position="13"/>
    </location>
    <ligand>
        <name>a divalent metal cation</name>
        <dbReference type="ChEBI" id="CHEBI:60240"/>
    </ligand>
</feature>
<keyword evidence="5" id="KW-0963">Cytoplasm</keyword>
<evidence type="ECO:0000313" key="7">
    <source>
        <dbReference type="EMBL" id="ERK39016.1"/>
    </source>
</evidence>
<evidence type="ECO:0000256" key="4">
    <source>
        <dbReference type="ARBA" id="ARBA00022801"/>
    </source>
</evidence>
<dbReference type="GO" id="GO:0005737">
    <property type="term" value="C:cytoplasm"/>
    <property type="evidence" value="ECO:0007669"/>
    <property type="project" value="UniProtKB-SubCell"/>
</dbReference>
<dbReference type="InterPro" id="IPR036523">
    <property type="entry name" value="SurE-like_sf"/>
</dbReference>
<comment type="function">
    <text evidence="5">Nucleotidase that shows phosphatase activity on nucleoside 5'-monophosphates.</text>
</comment>
<dbReference type="NCBIfam" id="TIGR00087">
    <property type="entry name" value="surE"/>
    <property type="match status" value="1"/>
</dbReference>